<name>A0ABV7KES6_9HYPH</name>
<keyword evidence="5" id="KW-0441">Lipid A biosynthesis</keyword>
<accession>A0ABV7KES6</accession>
<feature type="transmembrane region" description="Helical" evidence="11">
    <location>
        <begin position="33"/>
        <end position="53"/>
    </location>
</feature>
<keyword evidence="8 11" id="KW-1133">Transmembrane helix</keyword>
<keyword evidence="10 11" id="KW-0472">Membrane</keyword>
<keyword evidence="6 11" id="KW-0812">Transmembrane</keyword>
<organism evidence="13 14">
    <name type="scientific">Aquamicrobium soli</name>
    <dbReference type="NCBI Taxonomy" id="1811518"/>
    <lineage>
        <taxon>Bacteria</taxon>
        <taxon>Pseudomonadati</taxon>
        <taxon>Pseudomonadota</taxon>
        <taxon>Alphaproteobacteria</taxon>
        <taxon>Hyphomicrobiales</taxon>
        <taxon>Phyllobacteriaceae</taxon>
        <taxon>Aquamicrobium</taxon>
    </lineage>
</organism>
<dbReference type="PANTHER" id="PTHR30561:SF9">
    <property type="entry name" value="4-AMINO-4-DEOXY-L-ARABINOSE-PHOSPHOUNDECAPRENOL FLIPPASE SUBUNIT ARNF-RELATED"/>
    <property type="match status" value="1"/>
</dbReference>
<evidence type="ECO:0000256" key="4">
    <source>
        <dbReference type="ARBA" id="ARBA00022519"/>
    </source>
</evidence>
<keyword evidence="4" id="KW-0997">Cell inner membrane</keyword>
<dbReference type="Gene3D" id="1.10.3730.20">
    <property type="match status" value="2"/>
</dbReference>
<evidence type="ECO:0000313" key="13">
    <source>
        <dbReference type="EMBL" id="MFC3208715.1"/>
    </source>
</evidence>
<feature type="domain" description="EamA" evidence="12">
    <location>
        <begin position="153"/>
        <end position="287"/>
    </location>
</feature>
<dbReference type="EMBL" id="JBHRTK010000028">
    <property type="protein sequence ID" value="MFC3208715.1"/>
    <property type="molecule type" value="Genomic_DNA"/>
</dbReference>
<feature type="transmembrane region" description="Helical" evidence="11">
    <location>
        <begin position="218"/>
        <end position="239"/>
    </location>
</feature>
<feature type="domain" description="EamA" evidence="12">
    <location>
        <begin position="6"/>
        <end position="138"/>
    </location>
</feature>
<evidence type="ECO:0000256" key="6">
    <source>
        <dbReference type="ARBA" id="ARBA00022692"/>
    </source>
</evidence>
<evidence type="ECO:0000256" key="10">
    <source>
        <dbReference type="ARBA" id="ARBA00023136"/>
    </source>
</evidence>
<sequence>MSYAALSLVVLAAFIHAAWNLLSKRAALAGPSFVFAYNLFCCVLYAPWALWILARGEMAWNLPVVGCILLTGVVHLAYSLCLQRGYQVADLSVVYPVARGMGPTVSTLAAFLFLGEAPTSNGILGLLCVVVGIGLISTQGNLAIFRRPGGLTGVRWGVVTGMLIACYTVVDAYGVKVLAIHPVVLDWCSNFLRFAFLAPLMLHDSHGALKRMRGKWRLAVGVGLLSPLSYILVLMALSMQAPLSIVAPMREMSMMVGALFGMVILQEPVGRWRIVGCFILIVGVILLGAG</sequence>
<comment type="subcellular location">
    <subcellularLocation>
        <location evidence="1">Cell membrane</location>
        <topology evidence="1">Multi-pass membrane protein</topology>
    </subcellularLocation>
</comment>
<dbReference type="InterPro" id="IPR000390">
    <property type="entry name" value="Small_drug/metabolite_transptr"/>
</dbReference>
<evidence type="ECO:0000256" key="3">
    <source>
        <dbReference type="ARBA" id="ARBA00022516"/>
    </source>
</evidence>
<evidence type="ECO:0000313" key="14">
    <source>
        <dbReference type="Proteomes" id="UP001595583"/>
    </source>
</evidence>
<dbReference type="Proteomes" id="UP001595583">
    <property type="component" value="Unassembled WGS sequence"/>
</dbReference>
<comment type="caution">
    <text evidence="13">The sequence shown here is derived from an EMBL/GenBank/DDBJ whole genome shotgun (WGS) entry which is preliminary data.</text>
</comment>
<feature type="transmembrane region" description="Helical" evidence="11">
    <location>
        <begin position="272"/>
        <end position="289"/>
    </location>
</feature>
<evidence type="ECO:0000256" key="5">
    <source>
        <dbReference type="ARBA" id="ARBA00022556"/>
    </source>
</evidence>
<keyword evidence="7" id="KW-0448">Lipopolysaccharide biosynthesis</keyword>
<dbReference type="SUPFAM" id="SSF103481">
    <property type="entry name" value="Multidrug resistance efflux transporter EmrE"/>
    <property type="match status" value="2"/>
</dbReference>
<reference evidence="14" key="1">
    <citation type="journal article" date="2019" name="Int. J. Syst. Evol. Microbiol.">
        <title>The Global Catalogue of Microorganisms (GCM) 10K type strain sequencing project: providing services to taxonomists for standard genome sequencing and annotation.</title>
        <authorList>
            <consortium name="The Broad Institute Genomics Platform"/>
            <consortium name="The Broad Institute Genome Sequencing Center for Infectious Disease"/>
            <person name="Wu L."/>
            <person name="Ma J."/>
        </authorList>
    </citation>
    <scope>NUCLEOTIDE SEQUENCE [LARGE SCALE GENOMIC DNA]</scope>
    <source>
        <strain evidence="14">KCTC 52165</strain>
    </source>
</reference>
<evidence type="ECO:0000256" key="8">
    <source>
        <dbReference type="ARBA" id="ARBA00022989"/>
    </source>
</evidence>
<evidence type="ECO:0000256" key="2">
    <source>
        <dbReference type="ARBA" id="ARBA00022475"/>
    </source>
</evidence>
<gene>
    <name evidence="13" type="ORF">ACFOHJ_21055</name>
</gene>
<keyword evidence="14" id="KW-1185">Reference proteome</keyword>
<evidence type="ECO:0000256" key="11">
    <source>
        <dbReference type="SAM" id="Phobius"/>
    </source>
</evidence>
<feature type="transmembrane region" description="Helical" evidence="11">
    <location>
        <begin position="156"/>
        <end position="173"/>
    </location>
</feature>
<feature type="transmembrane region" description="Helical" evidence="11">
    <location>
        <begin position="123"/>
        <end position="144"/>
    </location>
</feature>
<evidence type="ECO:0000256" key="9">
    <source>
        <dbReference type="ARBA" id="ARBA00023098"/>
    </source>
</evidence>
<dbReference type="InterPro" id="IPR037185">
    <property type="entry name" value="EmrE-like"/>
</dbReference>
<proteinExistence type="predicted"/>
<dbReference type="PANTHER" id="PTHR30561">
    <property type="entry name" value="SMR FAMILY PROTON-DEPENDENT DRUG EFFLUX TRANSPORTER SUGE"/>
    <property type="match status" value="1"/>
</dbReference>
<dbReference type="RefSeq" id="WP_378224385.1">
    <property type="nucleotide sequence ID" value="NZ_JBHRTK010000028.1"/>
</dbReference>
<keyword evidence="3" id="KW-0444">Lipid biosynthesis</keyword>
<dbReference type="Pfam" id="PF00892">
    <property type="entry name" value="EamA"/>
    <property type="match status" value="2"/>
</dbReference>
<protein>
    <submittedName>
        <fullName evidence="13">EamA family transporter</fullName>
    </submittedName>
</protein>
<feature type="transmembrane region" description="Helical" evidence="11">
    <location>
        <begin position="179"/>
        <end position="198"/>
    </location>
</feature>
<dbReference type="InterPro" id="IPR000620">
    <property type="entry name" value="EamA_dom"/>
</dbReference>
<keyword evidence="9" id="KW-0443">Lipid metabolism</keyword>
<evidence type="ECO:0000256" key="7">
    <source>
        <dbReference type="ARBA" id="ARBA00022985"/>
    </source>
</evidence>
<evidence type="ECO:0000259" key="12">
    <source>
        <dbReference type="Pfam" id="PF00892"/>
    </source>
</evidence>
<evidence type="ECO:0000256" key="1">
    <source>
        <dbReference type="ARBA" id="ARBA00004651"/>
    </source>
</evidence>
<feature type="transmembrane region" description="Helical" evidence="11">
    <location>
        <begin position="60"/>
        <end position="78"/>
    </location>
</feature>
<keyword evidence="2" id="KW-1003">Cell membrane</keyword>